<keyword evidence="2" id="KW-1185">Reference proteome</keyword>
<comment type="caution">
    <text evidence="1">The sequence shown here is derived from an EMBL/GenBank/DDBJ whole genome shotgun (WGS) entry which is preliminary data.</text>
</comment>
<evidence type="ECO:0000313" key="1">
    <source>
        <dbReference type="EMBL" id="MTB97406.1"/>
    </source>
</evidence>
<organism evidence="1 2">
    <name type="scientific">Nocardioides marmotae</name>
    <dbReference type="NCBI Taxonomy" id="2663857"/>
    <lineage>
        <taxon>Bacteria</taxon>
        <taxon>Bacillati</taxon>
        <taxon>Actinomycetota</taxon>
        <taxon>Actinomycetes</taxon>
        <taxon>Propionibacteriales</taxon>
        <taxon>Nocardioidaceae</taxon>
        <taxon>Nocardioides</taxon>
    </lineage>
</organism>
<proteinExistence type="predicted"/>
<dbReference type="InterPro" id="IPR022121">
    <property type="entry name" value="Peptidase_M73_camelysin"/>
</dbReference>
<evidence type="ECO:0000313" key="2">
    <source>
        <dbReference type="Proteomes" id="UP000433406"/>
    </source>
</evidence>
<sequence>MKHAAHRLERPPRRRRAAIATAALLGAVVVLMGGQGTFAFWTDRATVSSGDFQSGSLDITVNGQLAGPSNNGGSTTLGALALQNMLPGESVAASFPVKNVGSLPLVYDISGTGTGALAGANGLQYSVAVGVDAANTGTVAGGDRRGSCGATVATDQNTTRLTATPSALVVKRSLGIGASETICVVARLNSNAGNDLQGKPGSASLVIHATQVAK</sequence>
<gene>
    <name evidence="1" type="ORF">GGQ22_20270</name>
</gene>
<name>A0A6I3JGE1_9ACTN</name>
<dbReference type="NCBIfam" id="TIGR04088">
    <property type="entry name" value="cognate_SipW"/>
    <property type="match status" value="1"/>
</dbReference>
<dbReference type="InterPro" id="IPR023833">
    <property type="entry name" value="Signal_pept_SipW-depend-type"/>
</dbReference>
<dbReference type="RefSeq" id="WP_154617374.1">
    <property type="nucleotide sequence ID" value="NZ_CP053660.1"/>
</dbReference>
<dbReference type="AlphaFoldDB" id="A0A6I3JGE1"/>
<reference evidence="1 2" key="1">
    <citation type="submission" date="2019-10" db="EMBL/GenBank/DDBJ databases">
        <title>Nocardioides novel species isolated from the excrement of Marmot.</title>
        <authorList>
            <person name="Zhang G."/>
        </authorList>
    </citation>
    <scope>NUCLEOTIDE SEQUENCE [LARGE SCALE GENOMIC DNA]</scope>
    <source>
        <strain evidence="2">zg-579</strain>
    </source>
</reference>
<dbReference type="Pfam" id="PF12389">
    <property type="entry name" value="Peptidase_M73"/>
    <property type="match status" value="1"/>
</dbReference>
<accession>A0A6I3JGE1</accession>
<protein>
    <recommendedName>
        <fullName evidence="3">Alternate-type signal peptide domain-containing protein</fullName>
    </recommendedName>
</protein>
<dbReference type="Proteomes" id="UP000433406">
    <property type="component" value="Unassembled WGS sequence"/>
</dbReference>
<evidence type="ECO:0008006" key="3">
    <source>
        <dbReference type="Google" id="ProtNLM"/>
    </source>
</evidence>
<dbReference type="EMBL" id="WLCI01000023">
    <property type="protein sequence ID" value="MTB97406.1"/>
    <property type="molecule type" value="Genomic_DNA"/>
</dbReference>